<accession>A0A822V968</accession>
<comment type="caution">
    <text evidence="1">The sequence shown here is derived from an EMBL/GenBank/DDBJ whole genome shotgun (WGS) entry which is preliminary data.</text>
</comment>
<dbReference type="EMBL" id="FCNL01000034">
    <property type="protein sequence ID" value="CVI23252.1"/>
    <property type="molecule type" value="Genomic_DNA"/>
</dbReference>
<dbReference type="Proteomes" id="UP000192074">
    <property type="component" value="Unassembled WGS sequence"/>
</dbReference>
<name>A0A822V968_AGRTU</name>
<organism evidence="1 2">
    <name type="scientific">Agrobacterium tumefaciens str. B6</name>
    <dbReference type="NCBI Taxonomy" id="1183423"/>
    <lineage>
        <taxon>Bacteria</taxon>
        <taxon>Pseudomonadati</taxon>
        <taxon>Pseudomonadota</taxon>
        <taxon>Alphaproteobacteria</taxon>
        <taxon>Hyphomicrobiales</taxon>
        <taxon>Rhizobiaceae</taxon>
        <taxon>Rhizobium/Agrobacterium group</taxon>
        <taxon>Agrobacterium</taxon>
        <taxon>Agrobacterium tumefaciens complex</taxon>
    </lineage>
</organism>
<reference evidence="1 2" key="1">
    <citation type="submission" date="2016-01" db="EMBL/GenBank/DDBJ databases">
        <authorList>
            <person name="Regsiter A."/>
            <person name="william w."/>
        </authorList>
    </citation>
    <scope>NUCLEOTIDE SEQUENCE [LARGE SCALE GENOMIC DNA]</scope>
    <source>
        <strain evidence="1 2">B6</strain>
    </source>
</reference>
<evidence type="ECO:0000313" key="2">
    <source>
        <dbReference type="Proteomes" id="UP000192074"/>
    </source>
</evidence>
<gene>
    <name evidence="1" type="ORF">AGR4A_Lc40844</name>
</gene>
<protein>
    <submittedName>
        <fullName evidence="1">Uncharacterized protein</fullName>
    </submittedName>
</protein>
<dbReference type="AlphaFoldDB" id="A0A822V968"/>
<proteinExistence type="predicted"/>
<evidence type="ECO:0000313" key="1">
    <source>
        <dbReference type="EMBL" id="CVI23252.1"/>
    </source>
</evidence>
<sequence>MAANVGCSAYRIIWFNLGLQILRFG</sequence>